<accession>A0A933RVL4</accession>
<dbReference type="AlphaFoldDB" id="A0A933RVL4"/>
<evidence type="ECO:0000256" key="1">
    <source>
        <dbReference type="SAM" id="Phobius"/>
    </source>
</evidence>
<reference evidence="2" key="1">
    <citation type="submission" date="2020-07" db="EMBL/GenBank/DDBJ databases">
        <title>Huge and variable diversity of episymbiotic CPR bacteria and DPANN archaea in groundwater ecosystems.</title>
        <authorList>
            <person name="He C.Y."/>
            <person name="Keren R."/>
            <person name="Whittaker M."/>
            <person name="Farag I.F."/>
            <person name="Doudna J."/>
            <person name="Cate J.H.D."/>
            <person name="Banfield J.F."/>
        </authorList>
    </citation>
    <scope>NUCLEOTIDE SEQUENCE</scope>
    <source>
        <strain evidence="2">NC_groundwater_1818_Pr3_B-0.1um_66_35</strain>
    </source>
</reference>
<name>A0A933RVL4_RHOPL</name>
<comment type="caution">
    <text evidence="2">The sequence shown here is derived from an EMBL/GenBank/DDBJ whole genome shotgun (WGS) entry which is preliminary data.</text>
</comment>
<keyword evidence="1" id="KW-1133">Transmembrane helix</keyword>
<keyword evidence="1" id="KW-0812">Transmembrane</keyword>
<evidence type="ECO:0000313" key="3">
    <source>
        <dbReference type="Proteomes" id="UP000782519"/>
    </source>
</evidence>
<dbReference type="EMBL" id="JACRJB010000006">
    <property type="protein sequence ID" value="MBI5128144.1"/>
    <property type="molecule type" value="Genomic_DNA"/>
</dbReference>
<dbReference type="Proteomes" id="UP000782519">
    <property type="component" value="Unassembled WGS sequence"/>
</dbReference>
<organism evidence="2 3">
    <name type="scientific">Rhodopseudomonas palustris</name>
    <dbReference type="NCBI Taxonomy" id="1076"/>
    <lineage>
        <taxon>Bacteria</taxon>
        <taxon>Pseudomonadati</taxon>
        <taxon>Pseudomonadota</taxon>
        <taxon>Alphaproteobacteria</taxon>
        <taxon>Hyphomicrobiales</taxon>
        <taxon>Nitrobacteraceae</taxon>
        <taxon>Rhodopseudomonas</taxon>
    </lineage>
</organism>
<protein>
    <submittedName>
        <fullName evidence="2">Uncharacterized protein</fullName>
    </submittedName>
</protein>
<proteinExistence type="predicted"/>
<sequence>MSEIPAAAGYATSTVVFAAGRFGGSGPPGPPLQPPGGGGTYDGMIEARVARLEADVGHIQRDVAEIKVAVKEAGQNLTDLRISSAALTERVRHLPTYGQNLAMLLSLLALIAALVVFQGQIQKFVGVSSVPAASGETAPKA</sequence>
<evidence type="ECO:0000313" key="2">
    <source>
        <dbReference type="EMBL" id="MBI5128144.1"/>
    </source>
</evidence>
<gene>
    <name evidence="2" type="ORF">HZA66_01760</name>
</gene>
<feature type="transmembrane region" description="Helical" evidence="1">
    <location>
        <begin position="101"/>
        <end position="121"/>
    </location>
</feature>
<keyword evidence="1" id="KW-0472">Membrane</keyword>